<feature type="active site" description="Nucleophile" evidence="11">
    <location>
        <position position="175"/>
    </location>
</feature>
<dbReference type="NCBIfam" id="NF003652">
    <property type="entry name" value="PRK05286.2-5"/>
    <property type="match status" value="1"/>
</dbReference>
<protein>
    <recommendedName>
        <fullName evidence="11">Dihydroorotate dehydrogenase (quinone)</fullName>
        <ecNumber evidence="11">1.3.5.2</ecNumber>
    </recommendedName>
    <alternativeName>
        <fullName evidence="11">DHOdehase</fullName>
        <shortName evidence="11">DHOD</shortName>
        <shortName evidence="11">DHODase</shortName>
    </alternativeName>
    <alternativeName>
        <fullName evidence="11">Dihydroorotate oxidase</fullName>
    </alternativeName>
</protein>
<dbReference type="InterPro" id="IPR001295">
    <property type="entry name" value="Dihydroorotate_DH_CS"/>
</dbReference>
<feature type="binding site" evidence="11">
    <location>
        <position position="86"/>
    </location>
    <ligand>
        <name>FMN</name>
        <dbReference type="ChEBI" id="CHEBI:58210"/>
    </ligand>
</feature>
<comment type="function">
    <text evidence="1 11">Catalyzes the conversion of dihydroorotate to orotate with quinone as electron acceptor.</text>
</comment>
<feature type="binding site" evidence="11">
    <location>
        <position position="177"/>
    </location>
    <ligand>
        <name>substrate</name>
    </ligand>
</feature>
<evidence type="ECO:0000313" key="14">
    <source>
        <dbReference type="Proteomes" id="UP000653056"/>
    </source>
</evidence>
<feature type="binding site" evidence="11">
    <location>
        <position position="217"/>
    </location>
    <ligand>
        <name>FMN</name>
        <dbReference type="ChEBI" id="CHEBI:58210"/>
    </ligand>
</feature>
<name>A0ABQ2Z6Z8_9GAMM</name>
<evidence type="ECO:0000256" key="8">
    <source>
        <dbReference type="ARBA" id="ARBA00023002"/>
    </source>
</evidence>
<reference evidence="14" key="1">
    <citation type="journal article" date="2019" name="Int. J. Syst. Evol. Microbiol.">
        <title>The Global Catalogue of Microorganisms (GCM) 10K type strain sequencing project: providing services to taxonomists for standard genome sequencing and annotation.</title>
        <authorList>
            <consortium name="The Broad Institute Genomics Platform"/>
            <consortium name="The Broad Institute Genome Sequencing Center for Infectious Disease"/>
            <person name="Wu L."/>
            <person name="Ma J."/>
        </authorList>
    </citation>
    <scope>NUCLEOTIDE SEQUENCE [LARGE SCALE GENOMIC DNA]</scope>
    <source>
        <strain evidence="14">KCTC 22228</strain>
    </source>
</reference>
<dbReference type="NCBIfam" id="TIGR01036">
    <property type="entry name" value="pyrD_sub2"/>
    <property type="match status" value="1"/>
</dbReference>
<evidence type="ECO:0000256" key="4">
    <source>
        <dbReference type="ARBA" id="ARBA00005359"/>
    </source>
</evidence>
<evidence type="ECO:0000256" key="5">
    <source>
        <dbReference type="ARBA" id="ARBA00022630"/>
    </source>
</evidence>
<evidence type="ECO:0000256" key="2">
    <source>
        <dbReference type="ARBA" id="ARBA00004370"/>
    </source>
</evidence>
<dbReference type="NCBIfam" id="NF003644">
    <property type="entry name" value="PRK05286.1-1"/>
    <property type="match status" value="1"/>
</dbReference>
<feature type="binding site" evidence="11">
    <location>
        <begin position="111"/>
        <end position="115"/>
    </location>
    <ligand>
        <name>substrate</name>
    </ligand>
</feature>
<dbReference type="InterPro" id="IPR013785">
    <property type="entry name" value="Aldolase_TIM"/>
</dbReference>
<dbReference type="InterPro" id="IPR005719">
    <property type="entry name" value="Dihydroorotate_DH_2"/>
</dbReference>
<dbReference type="NCBIfam" id="NF003645">
    <property type="entry name" value="PRK05286.1-2"/>
    <property type="match status" value="1"/>
</dbReference>
<accession>A0ABQ2Z6Z8</accession>
<dbReference type="PANTHER" id="PTHR48109:SF4">
    <property type="entry name" value="DIHYDROOROTATE DEHYDROGENASE (QUINONE), MITOCHONDRIAL"/>
    <property type="match status" value="1"/>
</dbReference>
<keyword evidence="5 11" id="KW-0285">Flavoprotein</keyword>
<dbReference type="PROSITE" id="PS00912">
    <property type="entry name" value="DHODEHASE_2"/>
    <property type="match status" value="1"/>
</dbReference>
<dbReference type="NCBIfam" id="NF003646">
    <property type="entry name" value="PRK05286.1-4"/>
    <property type="match status" value="1"/>
</dbReference>
<evidence type="ECO:0000256" key="7">
    <source>
        <dbReference type="ARBA" id="ARBA00022975"/>
    </source>
</evidence>
<dbReference type="Pfam" id="PF01180">
    <property type="entry name" value="DHO_dh"/>
    <property type="match status" value="1"/>
</dbReference>
<evidence type="ECO:0000256" key="10">
    <source>
        <dbReference type="ARBA" id="ARBA00048639"/>
    </source>
</evidence>
<organism evidence="13 14">
    <name type="scientific">Litchfieldella qijiaojingensis</name>
    <dbReference type="NCBI Taxonomy" id="980347"/>
    <lineage>
        <taxon>Bacteria</taxon>
        <taxon>Pseudomonadati</taxon>
        <taxon>Pseudomonadota</taxon>
        <taxon>Gammaproteobacteria</taxon>
        <taxon>Oceanospirillales</taxon>
        <taxon>Halomonadaceae</taxon>
        <taxon>Litchfieldella</taxon>
    </lineage>
</organism>
<dbReference type="CDD" id="cd04738">
    <property type="entry name" value="DHOD_2_like"/>
    <property type="match status" value="1"/>
</dbReference>
<dbReference type="PROSITE" id="PS00911">
    <property type="entry name" value="DHODEHASE_1"/>
    <property type="match status" value="1"/>
</dbReference>
<proteinExistence type="inferred from homology"/>
<evidence type="ECO:0000256" key="1">
    <source>
        <dbReference type="ARBA" id="ARBA00003125"/>
    </source>
</evidence>
<comment type="catalytic activity">
    <reaction evidence="10 11">
        <text>(S)-dihydroorotate + a quinone = orotate + a quinol</text>
        <dbReference type="Rhea" id="RHEA:30187"/>
        <dbReference type="ChEBI" id="CHEBI:24646"/>
        <dbReference type="ChEBI" id="CHEBI:30839"/>
        <dbReference type="ChEBI" id="CHEBI:30864"/>
        <dbReference type="ChEBI" id="CHEBI:132124"/>
        <dbReference type="EC" id="1.3.5.2"/>
    </reaction>
</comment>
<evidence type="ECO:0000256" key="11">
    <source>
        <dbReference type="HAMAP-Rule" id="MF_00225"/>
    </source>
</evidence>
<feature type="domain" description="Dihydroorotate dehydrogenase catalytic" evidence="12">
    <location>
        <begin position="47"/>
        <end position="336"/>
    </location>
</feature>
<dbReference type="EC" id="1.3.5.2" evidence="11"/>
<evidence type="ECO:0000256" key="9">
    <source>
        <dbReference type="ARBA" id="ARBA00023136"/>
    </source>
</evidence>
<feature type="binding site" evidence="11">
    <location>
        <position position="66"/>
    </location>
    <ligand>
        <name>substrate</name>
    </ligand>
</feature>
<gene>
    <name evidence="11 13" type="primary">pyrD</name>
    <name evidence="13" type="ORF">GCM10007160_36370</name>
</gene>
<evidence type="ECO:0000259" key="12">
    <source>
        <dbReference type="Pfam" id="PF01180"/>
    </source>
</evidence>
<feature type="binding site" evidence="11">
    <location>
        <position position="296"/>
    </location>
    <ligand>
        <name>FMN</name>
        <dbReference type="ChEBI" id="CHEBI:58210"/>
    </ligand>
</feature>
<dbReference type="SUPFAM" id="SSF51395">
    <property type="entry name" value="FMN-linked oxidoreductases"/>
    <property type="match status" value="1"/>
</dbReference>
<keyword evidence="9 11" id="KW-0472">Membrane</keyword>
<comment type="subcellular location">
    <subcellularLocation>
        <location evidence="11">Cell membrane</location>
        <topology evidence="11">Peripheral membrane protein</topology>
    </subcellularLocation>
    <subcellularLocation>
        <location evidence="2">Membrane</location>
    </subcellularLocation>
</comment>
<dbReference type="Gene3D" id="3.20.20.70">
    <property type="entry name" value="Aldolase class I"/>
    <property type="match status" value="1"/>
</dbReference>
<feature type="binding site" evidence="11">
    <location>
        <position position="139"/>
    </location>
    <ligand>
        <name>FMN</name>
        <dbReference type="ChEBI" id="CHEBI:58210"/>
    </ligand>
</feature>
<feature type="binding site" evidence="11">
    <location>
        <position position="245"/>
    </location>
    <ligand>
        <name>FMN</name>
        <dbReference type="ChEBI" id="CHEBI:58210"/>
    </ligand>
</feature>
<keyword evidence="8 11" id="KW-0560">Oxidoreductase</keyword>
<feature type="binding site" evidence="11">
    <location>
        <position position="172"/>
    </location>
    <ligand>
        <name>substrate</name>
    </ligand>
</feature>
<dbReference type="Proteomes" id="UP000653056">
    <property type="component" value="Unassembled WGS sequence"/>
</dbReference>
<feature type="binding site" evidence="11">
    <location>
        <begin position="62"/>
        <end position="66"/>
    </location>
    <ligand>
        <name>FMN</name>
        <dbReference type="ChEBI" id="CHEBI:58210"/>
    </ligand>
</feature>
<feature type="binding site" evidence="11">
    <location>
        <begin position="246"/>
        <end position="247"/>
    </location>
    <ligand>
        <name>substrate</name>
    </ligand>
</feature>
<comment type="pathway">
    <text evidence="3 11">Pyrimidine metabolism; UMP biosynthesis via de novo pathway; orotate from (S)-dihydroorotate (quinone route): step 1/1.</text>
</comment>
<keyword evidence="14" id="KW-1185">Reference proteome</keyword>
<evidence type="ECO:0000256" key="3">
    <source>
        <dbReference type="ARBA" id="ARBA00005161"/>
    </source>
</evidence>
<dbReference type="RefSeq" id="WP_189471754.1">
    <property type="nucleotide sequence ID" value="NZ_BMXS01000024.1"/>
</dbReference>
<dbReference type="HAMAP" id="MF_00225">
    <property type="entry name" value="DHO_dh_type2"/>
    <property type="match status" value="1"/>
</dbReference>
<dbReference type="InterPro" id="IPR005720">
    <property type="entry name" value="Dihydroorotate_DH_cat"/>
</dbReference>
<keyword evidence="7 11" id="KW-0665">Pyrimidine biosynthesis</keyword>
<comment type="cofactor">
    <cofactor evidence="11">
        <name>FMN</name>
        <dbReference type="ChEBI" id="CHEBI:58210"/>
    </cofactor>
    <text evidence="11">Binds 1 FMN per subunit.</text>
</comment>
<comment type="caution">
    <text evidence="13">The sequence shown here is derived from an EMBL/GenBank/DDBJ whole genome shotgun (WGS) entry which is preliminary data.</text>
</comment>
<dbReference type="PANTHER" id="PTHR48109">
    <property type="entry name" value="DIHYDROOROTATE DEHYDROGENASE (QUINONE), MITOCHONDRIAL-RELATED"/>
    <property type="match status" value="1"/>
</dbReference>
<dbReference type="EMBL" id="BMXS01000024">
    <property type="protein sequence ID" value="GGY05458.1"/>
    <property type="molecule type" value="Genomic_DNA"/>
</dbReference>
<feature type="binding site" evidence="11">
    <location>
        <position position="172"/>
    </location>
    <ligand>
        <name>FMN</name>
        <dbReference type="ChEBI" id="CHEBI:58210"/>
    </ligand>
</feature>
<comment type="similarity">
    <text evidence="4 11">Belongs to the dihydroorotate dehydrogenase family. Type 2 subfamily.</text>
</comment>
<keyword evidence="6 11" id="KW-0288">FMN</keyword>
<sequence>MYALARSLLFRLDPETAHGVTLSALDTAHRLGLVARLAGGTRVDDPVELMGLRFPNRVGLAAGLDKNADHLDALGALGFGFVEVGTVTPRPQDGNPRPRLFRLPQRRAIINRMGFNNAGVDHLVARVRESRYDGVIGINIGKNLTTPVERAVDDYLICLDRVHAHAHYITVNISSPNTPGLRNLQFGEHLDELLGALREEASRLDRNSGRRVPLTVKIAPDMTADEVVLVARALNANAIDGVIATNTTVSREAVAGLPHADEQGGLSGAPVFEASNAVIRELRRHLPSMPIIGVGGIESGETAVAKCQAGADLVQLYSGFVYRGPALVRECARALHATARMEHEALEGRQVLDEHSGRN</sequence>
<feature type="binding site" evidence="11">
    <location>
        <position position="268"/>
    </location>
    <ligand>
        <name>FMN</name>
        <dbReference type="ChEBI" id="CHEBI:58210"/>
    </ligand>
</feature>
<evidence type="ECO:0000313" key="13">
    <source>
        <dbReference type="EMBL" id="GGY05458.1"/>
    </source>
</evidence>
<evidence type="ECO:0000256" key="6">
    <source>
        <dbReference type="ARBA" id="ARBA00022643"/>
    </source>
</evidence>
<comment type="subunit">
    <text evidence="11">Monomer.</text>
</comment>
<dbReference type="InterPro" id="IPR050074">
    <property type="entry name" value="DHO_dehydrogenase"/>
</dbReference>
<keyword evidence="11" id="KW-1003">Cell membrane</keyword>
<feature type="binding site" evidence="11">
    <location>
        <begin position="317"/>
        <end position="318"/>
    </location>
    <ligand>
        <name>FMN</name>
        <dbReference type="ChEBI" id="CHEBI:58210"/>
    </ligand>
</feature>